<gene>
    <name evidence="2" type="ORF">Slati_3759900</name>
</gene>
<protein>
    <recommendedName>
        <fullName evidence="1">Retrotransposon Copia-like N-terminal domain-containing protein</fullName>
    </recommendedName>
</protein>
<feature type="domain" description="Retrotransposon Copia-like N-terminal" evidence="1">
    <location>
        <begin position="18"/>
        <end position="61"/>
    </location>
</feature>
<reference evidence="2" key="2">
    <citation type="journal article" date="2024" name="Plant">
        <title>Genomic evolution and insights into agronomic trait innovations of Sesamum species.</title>
        <authorList>
            <person name="Miao H."/>
            <person name="Wang L."/>
            <person name="Qu L."/>
            <person name="Liu H."/>
            <person name="Sun Y."/>
            <person name="Le M."/>
            <person name="Wang Q."/>
            <person name="Wei S."/>
            <person name="Zheng Y."/>
            <person name="Lin W."/>
            <person name="Duan Y."/>
            <person name="Cao H."/>
            <person name="Xiong S."/>
            <person name="Wang X."/>
            <person name="Wei L."/>
            <person name="Li C."/>
            <person name="Ma Q."/>
            <person name="Ju M."/>
            <person name="Zhao R."/>
            <person name="Li G."/>
            <person name="Mu C."/>
            <person name="Tian Q."/>
            <person name="Mei H."/>
            <person name="Zhang T."/>
            <person name="Gao T."/>
            <person name="Zhang H."/>
        </authorList>
    </citation>
    <scope>NUCLEOTIDE SEQUENCE</scope>
    <source>
        <strain evidence="2">KEN1</strain>
    </source>
</reference>
<accession>A0AAW2U4A7</accession>
<dbReference type="EMBL" id="JACGWN010000013">
    <property type="protein sequence ID" value="KAL0411702.1"/>
    <property type="molecule type" value="Genomic_DNA"/>
</dbReference>
<comment type="caution">
    <text evidence="2">The sequence shown here is derived from an EMBL/GenBank/DDBJ whole genome shotgun (WGS) entry which is preliminary data.</text>
</comment>
<sequence length="178" mass="19675">MTGIVPGTDTNSRMAVLDHPGMIMISAPLNENNWLLWSRSVRIALEGRDKLGFIDGTYGKPVDGSLWDELASLKPPVMCTCGCTCGSNQAKMEEIEASHFIQFLTGLNELYDNICNQILVLDPLPHVNKAFSMVLRVERQRQVNMGSIDAGDTSALLGRTYEYRGGSGPKNNMRRIVQ</sequence>
<evidence type="ECO:0000313" key="2">
    <source>
        <dbReference type="EMBL" id="KAL0411702.1"/>
    </source>
</evidence>
<name>A0AAW2U4A7_9LAMI</name>
<dbReference type="Pfam" id="PF14244">
    <property type="entry name" value="Retrotran_gag_3"/>
    <property type="match status" value="1"/>
</dbReference>
<reference evidence="2" key="1">
    <citation type="submission" date="2020-06" db="EMBL/GenBank/DDBJ databases">
        <authorList>
            <person name="Li T."/>
            <person name="Hu X."/>
            <person name="Zhang T."/>
            <person name="Song X."/>
            <person name="Zhang H."/>
            <person name="Dai N."/>
            <person name="Sheng W."/>
            <person name="Hou X."/>
            <person name="Wei L."/>
        </authorList>
    </citation>
    <scope>NUCLEOTIDE SEQUENCE</scope>
    <source>
        <strain evidence="2">KEN1</strain>
        <tissue evidence="2">Leaf</tissue>
    </source>
</reference>
<evidence type="ECO:0000259" key="1">
    <source>
        <dbReference type="Pfam" id="PF14244"/>
    </source>
</evidence>
<dbReference type="InterPro" id="IPR029472">
    <property type="entry name" value="Copia-like_N"/>
</dbReference>
<dbReference type="PANTHER" id="PTHR34222:SF99">
    <property type="entry name" value="PROTEIN, PUTATIVE-RELATED"/>
    <property type="match status" value="1"/>
</dbReference>
<proteinExistence type="predicted"/>
<dbReference type="PANTHER" id="PTHR34222">
    <property type="entry name" value="GAG_PRE-INTEGRS DOMAIN-CONTAINING PROTEIN"/>
    <property type="match status" value="1"/>
</dbReference>
<organism evidence="2">
    <name type="scientific">Sesamum latifolium</name>
    <dbReference type="NCBI Taxonomy" id="2727402"/>
    <lineage>
        <taxon>Eukaryota</taxon>
        <taxon>Viridiplantae</taxon>
        <taxon>Streptophyta</taxon>
        <taxon>Embryophyta</taxon>
        <taxon>Tracheophyta</taxon>
        <taxon>Spermatophyta</taxon>
        <taxon>Magnoliopsida</taxon>
        <taxon>eudicotyledons</taxon>
        <taxon>Gunneridae</taxon>
        <taxon>Pentapetalae</taxon>
        <taxon>asterids</taxon>
        <taxon>lamiids</taxon>
        <taxon>Lamiales</taxon>
        <taxon>Pedaliaceae</taxon>
        <taxon>Sesamum</taxon>
    </lineage>
</organism>
<dbReference type="AlphaFoldDB" id="A0AAW2U4A7"/>